<dbReference type="Proteomes" id="UP000800036">
    <property type="component" value="Unassembled WGS sequence"/>
</dbReference>
<sequence>MGRLPTRVIRVGSAREEPRLYVSNNECANYVTLSHCWGGVKPLITTTDTLEARTTCIPYDTLPKTFQDAVMITRSLGVEYLWIDSLCIIQDSVDDWAKEAASMKDVYADCYVMISADDSPNPHGGCLPVYEQPSRQSFVVNTVGPKLSKICHRIGDAQSIDESRSTLNQRGWCLQERILAPRVLHFGQSELAWECPEMVACECQTVATSLDKESRYKAMRGDHLLRQAQGSPKQSLVGGSKVDILLWMNFVEEFTRRHLTFNKDILHALAGLAAFMEAVTGAEYVHGIWKRELAEFLLWTTHKGTT</sequence>
<dbReference type="PANTHER" id="PTHR33112:SF9">
    <property type="entry name" value="HETEROKARYON INCOMPATIBILITY DOMAIN-CONTAINING PROTEIN"/>
    <property type="match status" value="1"/>
</dbReference>
<organism evidence="2 3">
    <name type="scientific">Bimuria novae-zelandiae CBS 107.79</name>
    <dbReference type="NCBI Taxonomy" id="1447943"/>
    <lineage>
        <taxon>Eukaryota</taxon>
        <taxon>Fungi</taxon>
        <taxon>Dikarya</taxon>
        <taxon>Ascomycota</taxon>
        <taxon>Pezizomycotina</taxon>
        <taxon>Dothideomycetes</taxon>
        <taxon>Pleosporomycetidae</taxon>
        <taxon>Pleosporales</taxon>
        <taxon>Massarineae</taxon>
        <taxon>Didymosphaeriaceae</taxon>
        <taxon>Bimuria</taxon>
    </lineage>
</organism>
<gene>
    <name evidence="2" type="ORF">BU23DRAFT_657707</name>
</gene>
<name>A0A6A5UW51_9PLEO</name>
<evidence type="ECO:0000259" key="1">
    <source>
        <dbReference type="Pfam" id="PF06985"/>
    </source>
</evidence>
<evidence type="ECO:0000313" key="2">
    <source>
        <dbReference type="EMBL" id="KAF1968012.1"/>
    </source>
</evidence>
<dbReference type="OrthoDB" id="3486565at2759"/>
<reference evidence="2" key="1">
    <citation type="journal article" date="2020" name="Stud. Mycol.">
        <title>101 Dothideomycetes genomes: a test case for predicting lifestyles and emergence of pathogens.</title>
        <authorList>
            <person name="Haridas S."/>
            <person name="Albert R."/>
            <person name="Binder M."/>
            <person name="Bloem J."/>
            <person name="Labutti K."/>
            <person name="Salamov A."/>
            <person name="Andreopoulos B."/>
            <person name="Baker S."/>
            <person name="Barry K."/>
            <person name="Bills G."/>
            <person name="Bluhm B."/>
            <person name="Cannon C."/>
            <person name="Castanera R."/>
            <person name="Culley D."/>
            <person name="Daum C."/>
            <person name="Ezra D."/>
            <person name="Gonzalez J."/>
            <person name="Henrissat B."/>
            <person name="Kuo A."/>
            <person name="Liang C."/>
            <person name="Lipzen A."/>
            <person name="Lutzoni F."/>
            <person name="Magnuson J."/>
            <person name="Mondo S."/>
            <person name="Nolan M."/>
            <person name="Ohm R."/>
            <person name="Pangilinan J."/>
            <person name="Park H.-J."/>
            <person name="Ramirez L."/>
            <person name="Alfaro M."/>
            <person name="Sun H."/>
            <person name="Tritt A."/>
            <person name="Yoshinaga Y."/>
            <person name="Zwiers L.-H."/>
            <person name="Turgeon B."/>
            <person name="Goodwin S."/>
            <person name="Spatafora J."/>
            <person name="Crous P."/>
            <person name="Grigoriev I."/>
        </authorList>
    </citation>
    <scope>NUCLEOTIDE SEQUENCE</scope>
    <source>
        <strain evidence="2">CBS 107.79</strain>
    </source>
</reference>
<dbReference type="Pfam" id="PF06985">
    <property type="entry name" value="HET"/>
    <property type="match status" value="1"/>
</dbReference>
<proteinExistence type="predicted"/>
<dbReference type="EMBL" id="ML976725">
    <property type="protein sequence ID" value="KAF1968012.1"/>
    <property type="molecule type" value="Genomic_DNA"/>
</dbReference>
<accession>A0A6A5UW51</accession>
<feature type="domain" description="Heterokaryon incompatibility" evidence="1">
    <location>
        <begin position="30"/>
        <end position="176"/>
    </location>
</feature>
<dbReference type="AlphaFoldDB" id="A0A6A5UW51"/>
<evidence type="ECO:0000313" key="3">
    <source>
        <dbReference type="Proteomes" id="UP000800036"/>
    </source>
</evidence>
<protein>
    <submittedName>
        <fullName evidence="2">HET-domain-containing protein</fullName>
    </submittedName>
</protein>
<dbReference type="InterPro" id="IPR010730">
    <property type="entry name" value="HET"/>
</dbReference>
<feature type="non-terminal residue" evidence="2">
    <location>
        <position position="306"/>
    </location>
</feature>
<dbReference type="PANTHER" id="PTHR33112">
    <property type="entry name" value="DOMAIN PROTEIN, PUTATIVE-RELATED"/>
    <property type="match status" value="1"/>
</dbReference>
<keyword evidence="3" id="KW-1185">Reference proteome</keyword>